<proteinExistence type="predicted"/>
<evidence type="ECO:0000256" key="3">
    <source>
        <dbReference type="ARBA" id="ARBA00023136"/>
    </source>
</evidence>
<dbReference type="PANTHER" id="PTHR30627:SF1">
    <property type="entry name" value="PEPTIDOGLYCAN D,D-TRANSPEPTIDASE FTSI"/>
    <property type="match status" value="1"/>
</dbReference>
<keyword evidence="4" id="KW-0812">Transmembrane</keyword>
<keyword evidence="3 4" id="KW-0472">Membrane</keyword>
<dbReference type="InterPro" id="IPR036138">
    <property type="entry name" value="PBP_dimer_sf"/>
</dbReference>
<dbReference type="CDD" id="cd06575">
    <property type="entry name" value="PASTA_Pbp2x-like_2"/>
    <property type="match status" value="1"/>
</dbReference>
<dbReference type="SMART" id="SM00740">
    <property type="entry name" value="PASTA"/>
    <property type="match status" value="1"/>
</dbReference>
<dbReference type="InterPro" id="IPR050515">
    <property type="entry name" value="Beta-lactam/transpept"/>
</dbReference>
<dbReference type="Gene3D" id="3.40.710.10">
    <property type="entry name" value="DD-peptidase/beta-lactamase superfamily"/>
    <property type="match status" value="1"/>
</dbReference>
<dbReference type="InterPro" id="IPR005543">
    <property type="entry name" value="PASTA_dom"/>
</dbReference>
<keyword evidence="2" id="KW-0121">Carboxypeptidase</keyword>
<dbReference type="Pfam" id="PF03793">
    <property type="entry name" value="PASTA"/>
    <property type="match status" value="1"/>
</dbReference>
<comment type="caution">
    <text evidence="6">The sequence shown here is derived from an EMBL/GenBank/DDBJ whole genome shotgun (WGS) entry which is preliminary data.</text>
</comment>
<feature type="transmembrane region" description="Helical" evidence="4">
    <location>
        <begin position="12"/>
        <end position="29"/>
    </location>
</feature>
<evidence type="ECO:0000259" key="5">
    <source>
        <dbReference type="PROSITE" id="PS51178"/>
    </source>
</evidence>
<dbReference type="PROSITE" id="PS51178">
    <property type="entry name" value="PASTA"/>
    <property type="match status" value="1"/>
</dbReference>
<dbReference type="InterPro" id="IPR012338">
    <property type="entry name" value="Beta-lactam/transpept-like"/>
</dbReference>
<evidence type="ECO:0000256" key="1">
    <source>
        <dbReference type="ARBA" id="ARBA00004370"/>
    </source>
</evidence>
<dbReference type="Gene3D" id="3.30.450.330">
    <property type="match status" value="1"/>
</dbReference>
<evidence type="ECO:0000256" key="2">
    <source>
        <dbReference type="ARBA" id="ARBA00022645"/>
    </source>
</evidence>
<evidence type="ECO:0000313" key="7">
    <source>
        <dbReference type="Proteomes" id="UP000443582"/>
    </source>
</evidence>
<accession>A0ABY0IMM3</accession>
<dbReference type="Pfam" id="PF03717">
    <property type="entry name" value="PBP_dimer"/>
    <property type="match status" value="1"/>
</dbReference>
<comment type="subcellular location">
    <subcellularLocation>
        <location evidence="1">Membrane</location>
    </subcellularLocation>
</comment>
<keyword evidence="4" id="KW-1133">Transmembrane helix</keyword>
<evidence type="ECO:0000313" key="6">
    <source>
        <dbReference type="EMBL" id="RZF23131.1"/>
    </source>
</evidence>
<dbReference type="RefSeq" id="WP_114706078.1">
    <property type="nucleotide sequence ID" value="NZ_QDKL01000001.1"/>
</dbReference>
<dbReference type="SUPFAM" id="SSF54184">
    <property type="entry name" value="Penicillin-binding protein 2x (pbp-2x), c-terminal domain"/>
    <property type="match status" value="1"/>
</dbReference>
<dbReference type="Pfam" id="PF00905">
    <property type="entry name" value="Transpeptidase"/>
    <property type="match status" value="1"/>
</dbReference>
<dbReference type="SUPFAM" id="SSF56601">
    <property type="entry name" value="beta-lactamase/transpeptidase-like"/>
    <property type="match status" value="1"/>
</dbReference>
<gene>
    <name evidence="6" type="ORF">DAY19_05020</name>
</gene>
<evidence type="ECO:0000256" key="4">
    <source>
        <dbReference type="SAM" id="Phobius"/>
    </source>
</evidence>
<dbReference type="SUPFAM" id="SSF56519">
    <property type="entry name" value="Penicillin binding protein dimerisation domain"/>
    <property type="match status" value="1"/>
</dbReference>
<organism evidence="6 7">
    <name type="scientific">Halobacteriovorax vibrionivorans</name>
    <dbReference type="NCBI Taxonomy" id="2152716"/>
    <lineage>
        <taxon>Bacteria</taxon>
        <taxon>Pseudomonadati</taxon>
        <taxon>Bdellovibrionota</taxon>
        <taxon>Bacteriovoracia</taxon>
        <taxon>Bacteriovoracales</taxon>
        <taxon>Halobacteriovoraceae</taxon>
        <taxon>Halobacteriovorax</taxon>
    </lineage>
</organism>
<reference evidence="7" key="1">
    <citation type="journal article" date="2019" name="Int. J. Syst. Evol. Microbiol.">
        <title>Halobacteriovorax valvorus sp. nov., a novel prokaryotic predator isolated from coastal seawater of China.</title>
        <authorList>
            <person name="Chen M.-X."/>
        </authorList>
    </citation>
    <scope>NUCLEOTIDE SEQUENCE [LARGE SCALE GENOMIC DNA]</scope>
    <source>
        <strain evidence="7">BL9</strain>
    </source>
</reference>
<dbReference type="Gene3D" id="3.90.1310.10">
    <property type="entry name" value="Penicillin-binding protein 2a (Domain 2)"/>
    <property type="match status" value="1"/>
</dbReference>
<dbReference type="InterPro" id="IPR005311">
    <property type="entry name" value="PBP_dimer"/>
</dbReference>
<keyword evidence="2" id="KW-0378">Hydrolase</keyword>
<dbReference type="Proteomes" id="UP000443582">
    <property type="component" value="Unassembled WGS sequence"/>
</dbReference>
<dbReference type="EMBL" id="QDKL01000001">
    <property type="protein sequence ID" value="RZF23131.1"/>
    <property type="molecule type" value="Genomic_DNA"/>
</dbReference>
<sequence>MNESNLKNRLKIVYVVFAFAFVAILVKAFRIQVVDRGHLLSQSKKQFFRERKVFPRRGHIYDRNGNPLAINIRTYSLFTIPKNIRDKNVFKKLTQIMPEAEIENIGSKAMKRNRFTWIARKINLTEEQVHAIKKLKGVYIEEIPKRIYPNHELAAQTLGFVGLDNNGLAGIEHRFDDELRGEPQIIKYFKDNKGRPVRYVSQNIPTERSKDIYLSIDKEVQAVAEKAIKEAVEKVEAKRGGVGVMDAETGEIIAVANYPTFDPNDLDGSRSIDRKLSFISDPFEPGSTMKVITVASALENNVVRPDTNYYCEQGRLKVEDHIIKEAESRKKFEWLSVEEILMHSSNIGTTKIAFDLTFPKLKSTLTKFRIGEKTGIELPAESRGIFTDDKNVSPLSLSNISFGQGVATTGIQMLAAFAAISNGGKYVKPTILKVDESNKTEAEQIIPEKVAKSLTDMMIKTVEDGTARNGKIPYFKIAAKTSTAQRADNMGRYTGYIPGFLGFPVGVKKKFVVYAYVDKPAKGKSYYGNSVAGPVFKKVTEYLLYKNKEFEGLAENDLFENDMAFDSVKRVHSAKRYTGRGLVPNFVGLDKKSAMKLARKLDIDLTHSGVGVVDEQLPEPGSAYTKNTIIKLRYAPPTYE</sequence>
<dbReference type="PANTHER" id="PTHR30627">
    <property type="entry name" value="PEPTIDOGLYCAN D,D-TRANSPEPTIDASE"/>
    <property type="match status" value="1"/>
</dbReference>
<keyword evidence="2" id="KW-0645">Protease</keyword>
<dbReference type="InterPro" id="IPR001460">
    <property type="entry name" value="PCN-bd_Tpept"/>
</dbReference>
<keyword evidence="7" id="KW-1185">Reference proteome</keyword>
<feature type="domain" description="PASTA" evidence="5">
    <location>
        <begin position="577"/>
        <end position="636"/>
    </location>
</feature>
<protein>
    <submittedName>
        <fullName evidence="6">PASTA domain-containing protein</fullName>
    </submittedName>
</protein>
<name>A0ABY0IMM3_9BACT</name>